<name>A0A1B6NQU4_9ZZZZ</name>
<reference evidence="1" key="1">
    <citation type="submission" date="2013-11" db="EMBL/GenBank/DDBJ databases">
        <title>Microbial diversity, functional groups and degradation webs in Northern and Southern Mediterranean and Red Sea marine crude oil polluted sites.</title>
        <authorList>
            <person name="Daffonchio D."/>
            <person name="Mapelli F."/>
            <person name="Ferrer M."/>
            <person name="Richter M."/>
            <person name="Cherif A."/>
            <person name="Malkawi H.I."/>
            <person name="Yakimov M.M."/>
            <person name="Abdel-Fattah Y.R."/>
            <person name="Blaghen M."/>
            <person name="Golyshin P.N."/>
            <person name="Kalogerakis N."/>
            <person name="Boon N."/>
            <person name="Magagnini M."/>
            <person name="Fava F."/>
        </authorList>
    </citation>
    <scope>NUCLEOTIDE SEQUENCE</scope>
</reference>
<evidence type="ECO:0000313" key="1">
    <source>
        <dbReference type="EMBL" id="KTF05668.1"/>
    </source>
</evidence>
<sequence>AGSWQGSGDGRGMAETATGMRAREGAGISVANGWCVVSSWREGCAALPVKASANQAFMR</sequence>
<feature type="non-terminal residue" evidence="1">
    <location>
        <position position="1"/>
    </location>
</feature>
<gene>
    <name evidence="1" type="ORF">MGSAQ_002835</name>
</gene>
<organism evidence="1">
    <name type="scientific">marine sediment metagenome</name>
    <dbReference type="NCBI Taxonomy" id="412755"/>
    <lineage>
        <taxon>unclassified sequences</taxon>
        <taxon>metagenomes</taxon>
        <taxon>ecological metagenomes</taxon>
    </lineage>
</organism>
<comment type="caution">
    <text evidence="1">The sequence shown here is derived from an EMBL/GenBank/DDBJ whole genome shotgun (WGS) entry which is preliminary data.</text>
</comment>
<dbReference type="AlphaFoldDB" id="A0A1B6NQU4"/>
<accession>A0A1B6NQU4</accession>
<protein>
    <submittedName>
        <fullName evidence="1">Uncharacterized protein</fullName>
    </submittedName>
</protein>
<proteinExistence type="predicted"/>
<dbReference type="EMBL" id="AYSL01001639">
    <property type="protein sequence ID" value="KTF05668.1"/>
    <property type="molecule type" value="Genomic_DNA"/>
</dbReference>